<dbReference type="InterPro" id="IPR006282">
    <property type="entry name" value="Thi_PPkinase"/>
</dbReference>
<name>A0ABT1MNK2_9RHOB</name>
<dbReference type="EMBL" id="JAKZEU010000002">
    <property type="protein sequence ID" value="MCQ0969869.1"/>
    <property type="molecule type" value="Genomic_DNA"/>
</dbReference>
<accession>A0ABT1MNK2</accession>
<sequence length="219" mass="23166">MSEPVLRTQGGVTLIGGGSVTREDLAEALAIAPHLVAADSGADQALAMGYRPEAVIGDFDSLGNDTRGALPGDALHHVAEQDSTDFQKCLSRIRARFVLAVGFDGRRLDHTLAALNVMVRMPAPTTIMLAAEDVVFVCPPTLALDLPDGTRFSLFPMGQAQGTSEGLEWPIAGISFAPSGPGGTSNRVTGPVRLTMEGPMLVMVPRETLRHVLVGLRLW</sequence>
<proteinExistence type="predicted"/>
<dbReference type="InterPro" id="IPR036371">
    <property type="entry name" value="TPK_B1-bd_sf"/>
</dbReference>
<keyword evidence="1 7" id="KW-0808">Transferase</keyword>
<evidence type="ECO:0000256" key="1">
    <source>
        <dbReference type="ARBA" id="ARBA00022679"/>
    </source>
</evidence>
<keyword evidence="2" id="KW-0547">Nucleotide-binding</keyword>
<dbReference type="GO" id="GO:0004788">
    <property type="term" value="F:thiamine diphosphokinase activity"/>
    <property type="evidence" value="ECO:0007669"/>
    <property type="project" value="UniProtKB-EC"/>
</dbReference>
<dbReference type="Pfam" id="PF04263">
    <property type="entry name" value="TPK_catalytic"/>
    <property type="match status" value="1"/>
</dbReference>
<dbReference type="SUPFAM" id="SSF63862">
    <property type="entry name" value="Thiamin pyrophosphokinase, substrate-binding domain"/>
    <property type="match status" value="1"/>
</dbReference>
<dbReference type="CDD" id="cd07995">
    <property type="entry name" value="TPK"/>
    <property type="match status" value="1"/>
</dbReference>
<dbReference type="EC" id="2.7.6.2" evidence="5"/>
<protein>
    <recommendedName>
        <fullName evidence="5">Thiamine diphosphokinase</fullName>
        <ecNumber evidence="5">2.7.6.2</ecNumber>
    </recommendedName>
</protein>
<dbReference type="InterPro" id="IPR053149">
    <property type="entry name" value="TPK"/>
</dbReference>
<evidence type="ECO:0000256" key="4">
    <source>
        <dbReference type="ARBA" id="ARBA00022840"/>
    </source>
</evidence>
<gene>
    <name evidence="7" type="ORF">MLD63_05440</name>
</gene>
<keyword evidence="3" id="KW-0418">Kinase</keyword>
<organism evidence="7 8">
    <name type="scientific">Paracoccus albicereus</name>
    <dbReference type="NCBI Taxonomy" id="2922394"/>
    <lineage>
        <taxon>Bacteria</taxon>
        <taxon>Pseudomonadati</taxon>
        <taxon>Pseudomonadota</taxon>
        <taxon>Alphaproteobacteria</taxon>
        <taxon>Rhodobacterales</taxon>
        <taxon>Paracoccaceae</taxon>
        <taxon>Paracoccus</taxon>
    </lineage>
</organism>
<dbReference type="Proteomes" id="UP001203945">
    <property type="component" value="Unassembled WGS sequence"/>
</dbReference>
<dbReference type="Gene3D" id="3.40.50.10240">
    <property type="entry name" value="Thiamin pyrophosphokinase, catalytic domain"/>
    <property type="match status" value="1"/>
</dbReference>
<dbReference type="SUPFAM" id="SSF63999">
    <property type="entry name" value="Thiamin pyrophosphokinase, catalytic domain"/>
    <property type="match status" value="1"/>
</dbReference>
<evidence type="ECO:0000313" key="7">
    <source>
        <dbReference type="EMBL" id="MCQ0969869.1"/>
    </source>
</evidence>
<dbReference type="InterPro" id="IPR036759">
    <property type="entry name" value="TPK_catalytic_sf"/>
</dbReference>
<dbReference type="InterPro" id="IPR007371">
    <property type="entry name" value="TPK_catalytic"/>
</dbReference>
<dbReference type="RefSeq" id="WP_255328880.1">
    <property type="nucleotide sequence ID" value="NZ_JAKZEU010000002.1"/>
</dbReference>
<reference evidence="7 8" key="1">
    <citation type="submission" date="2022-03" db="EMBL/GenBank/DDBJ databases">
        <authorList>
            <person name="He Y."/>
        </authorList>
    </citation>
    <scope>NUCLEOTIDE SEQUENCE [LARGE SCALE GENOMIC DNA]</scope>
    <source>
        <strain evidence="7 8">TK19116</strain>
    </source>
</reference>
<evidence type="ECO:0000256" key="3">
    <source>
        <dbReference type="ARBA" id="ARBA00022777"/>
    </source>
</evidence>
<dbReference type="PANTHER" id="PTHR41299">
    <property type="entry name" value="THIAMINE PYROPHOSPHOKINASE"/>
    <property type="match status" value="1"/>
</dbReference>
<dbReference type="NCBIfam" id="TIGR01378">
    <property type="entry name" value="thi_PPkinase"/>
    <property type="match status" value="1"/>
</dbReference>
<evidence type="ECO:0000313" key="8">
    <source>
        <dbReference type="Proteomes" id="UP001203945"/>
    </source>
</evidence>
<dbReference type="PANTHER" id="PTHR41299:SF1">
    <property type="entry name" value="THIAMINE PYROPHOSPHOKINASE"/>
    <property type="match status" value="1"/>
</dbReference>
<evidence type="ECO:0000259" key="6">
    <source>
        <dbReference type="Pfam" id="PF04263"/>
    </source>
</evidence>
<comment type="caution">
    <text evidence="7">The sequence shown here is derived from an EMBL/GenBank/DDBJ whole genome shotgun (WGS) entry which is preliminary data.</text>
</comment>
<evidence type="ECO:0000256" key="5">
    <source>
        <dbReference type="NCBIfam" id="TIGR01378"/>
    </source>
</evidence>
<keyword evidence="4" id="KW-0067">ATP-binding</keyword>
<evidence type="ECO:0000256" key="2">
    <source>
        <dbReference type="ARBA" id="ARBA00022741"/>
    </source>
</evidence>
<keyword evidence="8" id="KW-1185">Reference proteome</keyword>
<feature type="domain" description="Thiamin pyrophosphokinase catalytic" evidence="6">
    <location>
        <begin position="32"/>
        <end position="121"/>
    </location>
</feature>